<name>A0ABV4FCX2_BRAEL</name>
<reference evidence="1 2" key="1">
    <citation type="submission" date="2024-07" db="EMBL/GenBank/DDBJ databases">
        <title>Genomic Encyclopedia of Type Strains, Phase V (KMG-V): Genome sequencing to study the core and pangenomes of soil and plant-associated prokaryotes.</title>
        <authorList>
            <person name="Whitman W."/>
        </authorList>
    </citation>
    <scope>NUCLEOTIDE SEQUENCE [LARGE SCALE GENOMIC DNA]</scope>
    <source>
        <strain evidence="1 2">USDA 415</strain>
    </source>
</reference>
<dbReference type="Proteomes" id="UP001565471">
    <property type="component" value="Unassembled WGS sequence"/>
</dbReference>
<keyword evidence="2" id="KW-1185">Reference proteome</keyword>
<accession>A0ABV4FCX2</accession>
<evidence type="ECO:0000313" key="1">
    <source>
        <dbReference type="EMBL" id="MEY9321106.1"/>
    </source>
</evidence>
<comment type="caution">
    <text evidence="1">The sequence shown here is derived from an EMBL/GenBank/DDBJ whole genome shotgun (WGS) entry which is preliminary data.</text>
</comment>
<protein>
    <submittedName>
        <fullName evidence="1">Uncharacterized protein</fullName>
    </submittedName>
</protein>
<proteinExistence type="predicted"/>
<dbReference type="EMBL" id="JBGBZA010000002">
    <property type="protein sequence ID" value="MEY9321106.1"/>
    <property type="molecule type" value="Genomic_DNA"/>
</dbReference>
<sequence length="50" mass="5677">MCEKCVELDGKIAHLKALSPNVTDELTLAGMALLTKHYEDQKRELHPEQK</sequence>
<gene>
    <name evidence="1" type="ORF">ABIF29_007905</name>
</gene>
<evidence type="ECO:0000313" key="2">
    <source>
        <dbReference type="Proteomes" id="UP001565471"/>
    </source>
</evidence>
<organism evidence="1 2">
    <name type="scientific">Bradyrhizobium elkanii</name>
    <dbReference type="NCBI Taxonomy" id="29448"/>
    <lineage>
        <taxon>Bacteria</taxon>
        <taxon>Pseudomonadati</taxon>
        <taxon>Pseudomonadota</taxon>
        <taxon>Alphaproteobacteria</taxon>
        <taxon>Hyphomicrobiales</taxon>
        <taxon>Nitrobacteraceae</taxon>
        <taxon>Bradyrhizobium</taxon>
    </lineage>
</organism>